<dbReference type="RefSeq" id="XP_062625446.1">
    <property type="nucleotide sequence ID" value="XM_062769462.1"/>
</dbReference>
<dbReference type="Proteomes" id="UP000827549">
    <property type="component" value="Chromosome 2"/>
</dbReference>
<dbReference type="InterPro" id="IPR029071">
    <property type="entry name" value="Ubiquitin-like_domsf"/>
</dbReference>
<protein>
    <recommendedName>
        <fullName evidence="4">Ubiquitin-like domain-containing protein</fullName>
    </recommendedName>
</protein>
<reference evidence="2" key="1">
    <citation type="submission" date="2023-10" db="EMBL/GenBank/DDBJ databases">
        <authorList>
            <person name="Noh H."/>
        </authorList>
    </citation>
    <scope>NUCLEOTIDE SEQUENCE</scope>
    <source>
        <strain evidence="2">DUCC4014</strain>
    </source>
</reference>
<feature type="compositionally biased region" description="Pro residues" evidence="1">
    <location>
        <begin position="11"/>
        <end position="23"/>
    </location>
</feature>
<evidence type="ECO:0000313" key="2">
    <source>
        <dbReference type="EMBL" id="WOO79414.1"/>
    </source>
</evidence>
<evidence type="ECO:0000256" key="1">
    <source>
        <dbReference type="SAM" id="MobiDB-lite"/>
    </source>
</evidence>
<dbReference type="GeneID" id="87806183"/>
<dbReference type="SUPFAM" id="SSF54236">
    <property type="entry name" value="Ubiquitin-like"/>
    <property type="match status" value="1"/>
</dbReference>
<name>A0AAF0Y708_9TREE</name>
<dbReference type="EMBL" id="CP086715">
    <property type="protein sequence ID" value="WOO79414.1"/>
    <property type="molecule type" value="Genomic_DNA"/>
</dbReference>
<sequence length="157" mass="16926">MSKKKKKAAPTDPPPAPPAPPHAHPYHPYNLRPRAPTRGAPGVDFARLAWGVYEERLEHEIVIKLQGLKGGNIYHDRIRVEPGETAWHVKRYLSTYCGYDMAALRVVFDGRVLSDLTTFAALGTLEGDVFDVSLVSSGVGVQGGAGAGVDGDPIVVE</sequence>
<accession>A0AAF0Y708</accession>
<keyword evidence="3" id="KW-1185">Reference proteome</keyword>
<dbReference type="AlphaFoldDB" id="A0AAF0Y708"/>
<organism evidence="2 3">
    <name type="scientific">Vanrija pseudolonga</name>
    <dbReference type="NCBI Taxonomy" id="143232"/>
    <lineage>
        <taxon>Eukaryota</taxon>
        <taxon>Fungi</taxon>
        <taxon>Dikarya</taxon>
        <taxon>Basidiomycota</taxon>
        <taxon>Agaricomycotina</taxon>
        <taxon>Tremellomycetes</taxon>
        <taxon>Trichosporonales</taxon>
        <taxon>Trichosporonaceae</taxon>
        <taxon>Vanrija</taxon>
    </lineage>
</organism>
<proteinExistence type="predicted"/>
<evidence type="ECO:0000313" key="3">
    <source>
        <dbReference type="Proteomes" id="UP000827549"/>
    </source>
</evidence>
<gene>
    <name evidence="2" type="ORF">LOC62_02G002936</name>
</gene>
<evidence type="ECO:0008006" key="4">
    <source>
        <dbReference type="Google" id="ProtNLM"/>
    </source>
</evidence>
<dbReference type="Gene3D" id="3.10.20.90">
    <property type="entry name" value="Phosphatidylinositol 3-kinase Catalytic Subunit, Chain A, domain 1"/>
    <property type="match status" value="1"/>
</dbReference>
<feature type="region of interest" description="Disordered" evidence="1">
    <location>
        <begin position="1"/>
        <end position="33"/>
    </location>
</feature>